<reference evidence="2 3" key="1">
    <citation type="submission" date="2024-02" db="EMBL/GenBank/DDBJ databases">
        <authorList>
            <person name="Chen Y."/>
            <person name="Shah S."/>
            <person name="Dougan E. K."/>
            <person name="Thang M."/>
            <person name="Chan C."/>
        </authorList>
    </citation>
    <scope>NUCLEOTIDE SEQUENCE [LARGE SCALE GENOMIC DNA]</scope>
</reference>
<organism evidence="2 3">
    <name type="scientific">Durusdinium trenchii</name>
    <dbReference type="NCBI Taxonomy" id="1381693"/>
    <lineage>
        <taxon>Eukaryota</taxon>
        <taxon>Sar</taxon>
        <taxon>Alveolata</taxon>
        <taxon>Dinophyceae</taxon>
        <taxon>Suessiales</taxon>
        <taxon>Symbiodiniaceae</taxon>
        <taxon>Durusdinium</taxon>
    </lineage>
</organism>
<dbReference type="EMBL" id="CAXAMM010007569">
    <property type="protein sequence ID" value="CAK9014712.1"/>
    <property type="molecule type" value="Genomic_DNA"/>
</dbReference>
<feature type="compositionally biased region" description="Acidic residues" evidence="1">
    <location>
        <begin position="266"/>
        <end position="294"/>
    </location>
</feature>
<proteinExistence type="predicted"/>
<keyword evidence="3" id="KW-1185">Reference proteome</keyword>
<dbReference type="InterPro" id="IPR018247">
    <property type="entry name" value="EF_Hand_1_Ca_BS"/>
</dbReference>
<gene>
    <name evidence="2" type="ORF">SCF082_LOCUS12441</name>
</gene>
<dbReference type="Gene3D" id="1.25.40.10">
    <property type="entry name" value="Tetratricopeptide repeat domain"/>
    <property type="match status" value="1"/>
</dbReference>
<evidence type="ECO:0000313" key="3">
    <source>
        <dbReference type="Proteomes" id="UP001642464"/>
    </source>
</evidence>
<feature type="region of interest" description="Disordered" evidence="1">
    <location>
        <begin position="208"/>
        <end position="346"/>
    </location>
</feature>
<evidence type="ECO:0000313" key="2">
    <source>
        <dbReference type="EMBL" id="CAK9014712.1"/>
    </source>
</evidence>
<comment type="caution">
    <text evidence="2">The sequence shown here is derived from an EMBL/GenBank/DDBJ whole genome shotgun (WGS) entry which is preliminary data.</text>
</comment>
<dbReference type="SUPFAM" id="SSF48452">
    <property type="entry name" value="TPR-like"/>
    <property type="match status" value="1"/>
</dbReference>
<name>A0ABP0JJW2_9DINO</name>
<sequence>MVCTDLDGDGLLGALDFLDFPELGAYLACSGRLSRHGVAAWDARSWRMRSLDARIPSHVKWRPEIQEAPLLGGLGVDSCRAGSLQACAFWRLARGVQLYEQKRFKDAEEELRALLSILPLDSPGRPFAKCRLADTLYGRAVSLNSLRAAQSSRSSTPASAGEAWVEQDEAVEVVEAEVPLEVEVEGEVVEDGAEVEVEVEGLEALEGEAPLRMPYSPLSPAREGDLMRSVSTEDAPQVELTSSTASTPTPPLATPRLWSTSWTPPLEDEDEAEAQEAEAQDAEEAEEAEAQEEPLESHLEEVTAVDQDTLRARATSFEEEYELQEPPRPPGEVRLTETDEAEESASKIEVLRERFLSEAKDLYEQAFRDNPECSYAVNGLTLFVNSRSKKVELLERAIELDDENPYALANLGGELFGVDDHRALQLLDKALEINPRLFYARLCKSKVLLRLGNLPAAVDAARSQLEWQPNDEMAARFLSQLEFRLDVVRRRLLIM</sequence>
<evidence type="ECO:0000256" key="1">
    <source>
        <dbReference type="SAM" id="MobiDB-lite"/>
    </source>
</evidence>
<dbReference type="Proteomes" id="UP001642464">
    <property type="component" value="Unassembled WGS sequence"/>
</dbReference>
<accession>A0ABP0JJW2</accession>
<dbReference type="InterPro" id="IPR011990">
    <property type="entry name" value="TPR-like_helical_dom_sf"/>
</dbReference>
<protein>
    <submittedName>
        <fullName evidence="2">TPR_REGION domain-containing protein</fullName>
    </submittedName>
</protein>
<dbReference type="PROSITE" id="PS00018">
    <property type="entry name" value="EF_HAND_1"/>
    <property type="match status" value="1"/>
</dbReference>